<sequence length="353" mass="36966">MTDAASIPLPDVQQAAVLHSPGDVRLEKLAVPEPGPREVLIRVAAVGVCGSDVHYYEHGRIADFVVESPLVLGHEASGTVVAVGPEVTRVRPGTRVAMEPGVPCGQCRECRTGRYNLCPEVRFFATPPVDGAFAQYVTLDEAFAHPVPDTLSDEAAALIEPLSVAVWANRKARVEPGMSVLVSGAGPIGLLCAQVASARGAARVVATDVSEHRLAVARRLGAHETVNVRERDPSSVIADADVLLECSGSPDAIASGIRCVAPAGTVVLVGMGDPTVPVPVDVVQRNELWLTGTFRYAHAYPAAIALAASGAIDLDGLVTARFGLAETERALRAARQDPTALKVMVHPNGTNIE</sequence>
<dbReference type="PANTHER" id="PTHR43161">
    <property type="entry name" value="SORBITOL DEHYDROGENASE"/>
    <property type="match status" value="1"/>
</dbReference>
<keyword evidence="3 7" id="KW-0479">Metal-binding</keyword>
<dbReference type="GO" id="GO:0016616">
    <property type="term" value="F:oxidoreductase activity, acting on the CH-OH group of donors, NAD or NADP as acceptor"/>
    <property type="evidence" value="ECO:0007669"/>
    <property type="project" value="InterPro"/>
</dbReference>
<keyword evidence="4 7" id="KW-0862">Zinc</keyword>
<dbReference type="SUPFAM" id="SSF50129">
    <property type="entry name" value="GroES-like"/>
    <property type="match status" value="1"/>
</dbReference>
<evidence type="ECO:0000256" key="6">
    <source>
        <dbReference type="ARBA" id="ARBA00023027"/>
    </source>
</evidence>
<evidence type="ECO:0000256" key="5">
    <source>
        <dbReference type="ARBA" id="ARBA00023002"/>
    </source>
</evidence>
<dbReference type="InterPro" id="IPR045306">
    <property type="entry name" value="SDH-like"/>
</dbReference>
<evidence type="ECO:0000256" key="4">
    <source>
        <dbReference type="ARBA" id="ARBA00022833"/>
    </source>
</evidence>
<dbReference type="AlphaFoldDB" id="A0A543IWV1"/>
<organism evidence="9 10">
    <name type="scientific">Thermopolyspora flexuosa</name>
    <dbReference type="NCBI Taxonomy" id="103836"/>
    <lineage>
        <taxon>Bacteria</taxon>
        <taxon>Bacillati</taxon>
        <taxon>Actinomycetota</taxon>
        <taxon>Actinomycetes</taxon>
        <taxon>Streptosporangiales</taxon>
        <taxon>Streptosporangiaceae</taxon>
        <taxon>Thermopolyspora</taxon>
    </lineage>
</organism>
<dbReference type="Gene3D" id="3.90.180.10">
    <property type="entry name" value="Medium-chain alcohol dehydrogenases, catalytic domain"/>
    <property type="match status" value="1"/>
</dbReference>
<dbReference type="Proteomes" id="UP000319213">
    <property type="component" value="Unassembled WGS sequence"/>
</dbReference>
<dbReference type="Pfam" id="PF00107">
    <property type="entry name" value="ADH_zinc_N"/>
    <property type="match status" value="1"/>
</dbReference>
<name>A0A543IWV1_9ACTN</name>
<keyword evidence="5" id="KW-0560">Oxidoreductase</keyword>
<proteinExistence type="inferred from homology"/>
<dbReference type="InterPro" id="IPR013154">
    <property type="entry name" value="ADH-like_N"/>
</dbReference>
<evidence type="ECO:0000313" key="10">
    <source>
        <dbReference type="Proteomes" id="UP000319213"/>
    </source>
</evidence>
<dbReference type="CDD" id="cd05285">
    <property type="entry name" value="sorbitol_DH"/>
    <property type="match status" value="1"/>
</dbReference>
<dbReference type="SUPFAM" id="SSF51735">
    <property type="entry name" value="NAD(P)-binding Rossmann-fold domains"/>
    <property type="match status" value="1"/>
</dbReference>
<evidence type="ECO:0000313" key="9">
    <source>
        <dbReference type="EMBL" id="TQM75055.1"/>
    </source>
</evidence>
<dbReference type="RefSeq" id="WP_142259132.1">
    <property type="nucleotide sequence ID" value="NZ_BMPV01000007.1"/>
</dbReference>
<dbReference type="OrthoDB" id="9797931at2"/>
<dbReference type="PANTHER" id="PTHR43161:SF9">
    <property type="entry name" value="SORBITOL DEHYDROGENASE"/>
    <property type="match status" value="1"/>
</dbReference>
<accession>A0A543IWV1</accession>
<dbReference type="SMART" id="SM00829">
    <property type="entry name" value="PKS_ER"/>
    <property type="match status" value="1"/>
</dbReference>
<evidence type="ECO:0000256" key="3">
    <source>
        <dbReference type="ARBA" id="ARBA00022723"/>
    </source>
</evidence>
<dbReference type="InterPro" id="IPR036291">
    <property type="entry name" value="NAD(P)-bd_dom_sf"/>
</dbReference>
<dbReference type="FunFam" id="3.40.50.720:FF:000068">
    <property type="entry name" value="Sorbitol dehydrogenase"/>
    <property type="match status" value="1"/>
</dbReference>
<gene>
    <name evidence="9" type="ORF">FHX40_1751</name>
</gene>
<evidence type="ECO:0000256" key="7">
    <source>
        <dbReference type="RuleBase" id="RU361277"/>
    </source>
</evidence>
<comment type="cofactor">
    <cofactor evidence="1 7">
        <name>Zn(2+)</name>
        <dbReference type="ChEBI" id="CHEBI:29105"/>
    </cofactor>
</comment>
<evidence type="ECO:0000256" key="1">
    <source>
        <dbReference type="ARBA" id="ARBA00001947"/>
    </source>
</evidence>
<keyword evidence="6" id="KW-0520">NAD</keyword>
<dbReference type="InterPro" id="IPR020843">
    <property type="entry name" value="ER"/>
</dbReference>
<dbReference type="GO" id="GO:0008270">
    <property type="term" value="F:zinc ion binding"/>
    <property type="evidence" value="ECO:0007669"/>
    <property type="project" value="InterPro"/>
</dbReference>
<evidence type="ECO:0000259" key="8">
    <source>
        <dbReference type="SMART" id="SM00829"/>
    </source>
</evidence>
<comment type="similarity">
    <text evidence="2 7">Belongs to the zinc-containing alcohol dehydrogenase family.</text>
</comment>
<dbReference type="InterPro" id="IPR002328">
    <property type="entry name" value="ADH_Zn_CS"/>
</dbReference>
<dbReference type="EMBL" id="VFPQ01000001">
    <property type="protein sequence ID" value="TQM75055.1"/>
    <property type="molecule type" value="Genomic_DNA"/>
</dbReference>
<dbReference type="InterPro" id="IPR011032">
    <property type="entry name" value="GroES-like_sf"/>
</dbReference>
<dbReference type="Pfam" id="PF08240">
    <property type="entry name" value="ADH_N"/>
    <property type="match status" value="1"/>
</dbReference>
<evidence type="ECO:0000256" key="2">
    <source>
        <dbReference type="ARBA" id="ARBA00008072"/>
    </source>
</evidence>
<keyword evidence="10" id="KW-1185">Reference proteome</keyword>
<dbReference type="Gene3D" id="3.40.50.720">
    <property type="entry name" value="NAD(P)-binding Rossmann-like Domain"/>
    <property type="match status" value="1"/>
</dbReference>
<feature type="domain" description="Enoyl reductase (ER)" evidence="8">
    <location>
        <begin position="19"/>
        <end position="345"/>
    </location>
</feature>
<dbReference type="InterPro" id="IPR013149">
    <property type="entry name" value="ADH-like_C"/>
</dbReference>
<dbReference type="PROSITE" id="PS00059">
    <property type="entry name" value="ADH_ZINC"/>
    <property type="match status" value="1"/>
</dbReference>
<comment type="caution">
    <text evidence="9">The sequence shown here is derived from an EMBL/GenBank/DDBJ whole genome shotgun (WGS) entry which is preliminary data.</text>
</comment>
<protein>
    <submittedName>
        <fullName evidence="9">L-iditol 2-dehydrogenase</fullName>
    </submittedName>
</protein>
<reference evidence="9 10" key="1">
    <citation type="submission" date="2019-06" db="EMBL/GenBank/DDBJ databases">
        <title>Sequencing the genomes of 1000 actinobacteria strains.</title>
        <authorList>
            <person name="Klenk H.-P."/>
        </authorList>
    </citation>
    <scope>NUCLEOTIDE SEQUENCE [LARGE SCALE GENOMIC DNA]</scope>
    <source>
        <strain evidence="9 10">DSM 43186</strain>
    </source>
</reference>